<proteinExistence type="predicted"/>
<organism evidence="2 3">
    <name type="scientific">Lentzea guizhouensis</name>
    <dbReference type="NCBI Taxonomy" id="1586287"/>
    <lineage>
        <taxon>Bacteria</taxon>
        <taxon>Bacillati</taxon>
        <taxon>Actinomycetota</taxon>
        <taxon>Actinomycetes</taxon>
        <taxon>Pseudonocardiales</taxon>
        <taxon>Pseudonocardiaceae</taxon>
        <taxon>Lentzea</taxon>
    </lineage>
</organism>
<dbReference type="EMBL" id="CP016793">
    <property type="protein sequence ID" value="ANZ42886.1"/>
    <property type="molecule type" value="Genomic_DNA"/>
</dbReference>
<gene>
    <name evidence="2" type="ORF">BBK82_20125</name>
</gene>
<protein>
    <recommendedName>
        <fullName evidence="1">DUF5753 domain-containing protein</fullName>
    </recommendedName>
</protein>
<dbReference type="AlphaFoldDB" id="A0A1B2HYV2"/>
<dbReference type="STRING" id="1586287.BBK82_20125"/>
<dbReference type="KEGG" id="led:BBK82_20125"/>
<feature type="domain" description="DUF5753" evidence="1">
    <location>
        <begin position="52"/>
        <end position="229"/>
    </location>
</feature>
<dbReference type="InterPro" id="IPR043917">
    <property type="entry name" value="DUF5753"/>
</dbReference>
<dbReference type="Proteomes" id="UP000093053">
    <property type="component" value="Chromosome"/>
</dbReference>
<evidence type="ECO:0000313" key="3">
    <source>
        <dbReference type="Proteomes" id="UP000093053"/>
    </source>
</evidence>
<sequence>MGLSLVDLRALLQLYGVDDRAVVDGLVEMGKASRKRAWWDDFREYIGDTMVKFIGLESSASIIRQNQDELMPGLMQTSDYARAVQQIYGTPADVVEKKTEVRIKRQEILDPGRSAKFFFVIDESVLHRVVGGVAVMREQLLQLKEFSRQPNISIQVLPFSAGMHIGMKLGAFSVLELSGGLQDPVAVTEHPAAGLAIEDKAEQVSDFVEAFLQLEAIARPKEELEARIERAIRDLG</sequence>
<accession>A0A1B2HYV2</accession>
<evidence type="ECO:0000259" key="1">
    <source>
        <dbReference type="Pfam" id="PF19054"/>
    </source>
</evidence>
<evidence type="ECO:0000313" key="2">
    <source>
        <dbReference type="EMBL" id="ANZ42886.1"/>
    </source>
</evidence>
<dbReference type="Pfam" id="PF19054">
    <property type="entry name" value="DUF5753"/>
    <property type="match status" value="1"/>
</dbReference>
<reference evidence="2 3" key="1">
    <citation type="submission" date="2016-07" db="EMBL/GenBank/DDBJ databases">
        <title>Complete genome sequence of the Lentzea guizhouensis DHS C013.</title>
        <authorList>
            <person name="Cao C."/>
        </authorList>
    </citation>
    <scope>NUCLEOTIDE SEQUENCE [LARGE SCALE GENOMIC DNA]</scope>
    <source>
        <strain evidence="2 3">DHS C013</strain>
    </source>
</reference>
<keyword evidence="3" id="KW-1185">Reference proteome</keyword>
<name>A0A1B2HYV2_9PSEU</name>